<keyword evidence="3" id="KW-1185">Reference proteome</keyword>
<keyword evidence="1" id="KW-1133">Transmembrane helix</keyword>
<keyword evidence="1" id="KW-0472">Membrane</keyword>
<evidence type="ECO:0000313" key="3">
    <source>
        <dbReference type="Proteomes" id="UP000650511"/>
    </source>
</evidence>
<dbReference type="EMBL" id="BMHA01000006">
    <property type="protein sequence ID" value="GGI06572.1"/>
    <property type="molecule type" value="Genomic_DNA"/>
</dbReference>
<accession>A0A8J3AAL4</accession>
<dbReference type="RefSeq" id="WP_130650482.1">
    <property type="nucleotide sequence ID" value="NZ_BMHA01000006.1"/>
</dbReference>
<feature type="transmembrane region" description="Helical" evidence="1">
    <location>
        <begin position="41"/>
        <end position="60"/>
    </location>
</feature>
<gene>
    <name evidence="2" type="ORF">GCM10011354_19760</name>
</gene>
<organism evidence="2 3">
    <name type="scientific">Egicoccus halophilus</name>
    <dbReference type="NCBI Taxonomy" id="1670830"/>
    <lineage>
        <taxon>Bacteria</taxon>
        <taxon>Bacillati</taxon>
        <taxon>Actinomycetota</taxon>
        <taxon>Nitriliruptoria</taxon>
        <taxon>Egicoccales</taxon>
        <taxon>Egicoccaceae</taxon>
        <taxon>Egicoccus</taxon>
    </lineage>
</organism>
<reference evidence="2" key="2">
    <citation type="submission" date="2020-09" db="EMBL/GenBank/DDBJ databases">
        <authorList>
            <person name="Sun Q."/>
            <person name="Zhou Y."/>
        </authorList>
    </citation>
    <scope>NUCLEOTIDE SEQUENCE</scope>
    <source>
        <strain evidence="2">CGMCC 1.14988</strain>
    </source>
</reference>
<feature type="transmembrane region" description="Helical" evidence="1">
    <location>
        <begin position="102"/>
        <end position="120"/>
    </location>
</feature>
<sequence>MNERARSVATGLFAGLVPLLLLDLARVLQEAMYTDPGSTSAWWPVACFVGVGAVAAFGVSAARGDRLVALVGIAVLLLAAVPSVAVTPPAWLPSLPLVTDTFASQAVAFAVAGAYLYALLRGPRA</sequence>
<evidence type="ECO:0000313" key="2">
    <source>
        <dbReference type="EMBL" id="GGI06572.1"/>
    </source>
</evidence>
<dbReference type="AlphaFoldDB" id="A0A8J3AAL4"/>
<dbReference type="Proteomes" id="UP000650511">
    <property type="component" value="Unassembled WGS sequence"/>
</dbReference>
<reference evidence="2" key="1">
    <citation type="journal article" date="2014" name="Int. J. Syst. Evol. Microbiol.">
        <title>Complete genome sequence of Corynebacterium casei LMG S-19264T (=DSM 44701T), isolated from a smear-ripened cheese.</title>
        <authorList>
            <consortium name="US DOE Joint Genome Institute (JGI-PGF)"/>
            <person name="Walter F."/>
            <person name="Albersmeier A."/>
            <person name="Kalinowski J."/>
            <person name="Ruckert C."/>
        </authorList>
    </citation>
    <scope>NUCLEOTIDE SEQUENCE</scope>
    <source>
        <strain evidence="2">CGMCC 1.14988</strain>
    </source>
</reference>
<evidence type="ECO:0000256" key="1">
    <source>
        <dbReference type="SAM" id="Phobius"/>
    </source>
</evidence>
<comment type="caution">
    <text evidence="2">The sequence shown here is derived from an EMBL/GenBank/DDBJ whole genome shotgun (WGS) entry which is preliminary data.</text>
</comment>
<proteinExistence type="predicted"/>
<keyword evidence="1" id="KW-0812">Transmembrane</keyword>
<feature type="transmembrane region" description="Helical" evidence="1">
    <location>
        <begin position="67"/>
        <end position="90"/>
    </location>
</feature>
<name>A0A8J3AAL4_9ACTN</name>
<protein>
    <submittedName>
        <fullName evidence="2">Uncharacterized protein</fullName>
    </submittedName>
</protein>